<evidence type="ECO:0000259" key="5">
    <source>
        <dbReference type="Pfam" id="PF00535"/>
    </source>
</evidence>
<dbReference type="SUPFAM" id="SSF53448">
    <property type="entry name" value="Nucleotide-diphospho-sugar transferases"/>
    <property type="match status" value="1"/>
</dbReference>
<evidence type="ECO:0000256" key="2">
    <source>
        <dbReference type="ARBA" id="ARBA00022676"/>
    </source>
</evidence>
<proteinExistence type="inferred from homology"/>
<keyword evidence="2" id="KW-0328">Glycosyltransferase</keyword>
<dbReference type="EMBL" id="QEIN01000060">
    <property type="protein sequence ID" value="RCV59486.1"/>
    <property type="molecule type" value="Genomic_DNA"/>
</dbReference>
<comment type="caution">
    <text evidence="6">The sequence shown here is derived from an EMBL/GenBank/DDBJ whole genome shotgun (WGS) entry which is preliminary data.</text>
</comment>
<feature type="domain" description="Glycosyltransferase 2-like" evidence="5">
    <location>
        <begin position="66"/>
        <end position="225"/>
    </location>
</feature>
<dbReference type="Proteomes" id="UP000253318">
    <property type="component" value="Unassembled WGS sequence"/>
</dbReference>
<gene>
    <name evidence="6" type="ORF">DEF24_09510</name>
</gene>
<evidence type="ECO:0000313" key="7">
    <source>
        <dbReference type="Proteomes" id="UP000253318"/>
    </source>
</evidence>
<name>A0A368T788_9ACTN</name>
<dbReference type="AlphaFoldDB" id="A0A368T788"/>
<dbReference type="PANTHER" id="PTHR43685:SF5">
    <property type="entry name" value="GLYCOSYLTRANSFERASE EPSE-RELATED"/>
    <property type="match status" value="1"/>
</dbReference>
<evidence type="ECO:0000256" key="3">
    <source>
        <dbReference type="ARBA" id="ARBA00022679"/>
    </source>
</evidence>
<evidence type="ECO:0000256" key="1">
    <source>
        <dbReference type="ARBA" id="ARBA00006739"/>
    </source>
</evidence>
<keyword evidence="3 6" id="KW-0808">Transferase</keyword>
<dbReference type="PANTHER" id="PTHR43685">
    <property type="entry name" value="GLYCOSYLTRANSFERASE"/>
    <property type="match status" value="1"/>
</dbReference>
<dbReference type="OrthoDB" id="3226099at2"/>
<dbReference type="Gene3D" id="3.90.550.10">
    <property type="entry name" value="Spore Coat Polysaccharide Biosynthesis Protein SpsA, Chain A"/>
    <property type="match status" value="1"/>
</dbReference>
<dbReference type="InterPro" id="IPR050834">
    <property type="entry name" value="Glycosyltransf_2"/>
</dbReference>
<dbReference type="Pfam" id="PF00535">
    <property type="entry name" value="Glycos_transf_2"/>
    <property type="match status" value="1"/>
</dbReference>
<comment type="similarity">
    <text evidence="1">Belongs to the glycosyltransferase 2 family.</text>
</comment>
<keyword evidence="7" id="KW-1185">Reference proteome</keyword>
<feature type="region of interest" description="Disordered" evidence="4">
    <location>
        <begin position="26"/>
        <end position="57"/>
    </location>
</feature>
<dbReference type="GO" id="GO:0016757">
    <property type="term" value="F:glycosyltransferase activity"/>
    <property type="evidence" value="ECO:0007669"/>
    <property type="project" value="UniProtKB-KW"/>
</dbReference>
<sequence>MKQAQDVIATFYGEFACTAGPRVANVRRNARRSPARRASPQRPGTGDVRGGPGVTPDDVIARSQVSVVVATRDRRAELARTLGRLTALRPRPPVIVVDNASSDGTSAFARRMFPDVTVVTLPENRGAAARNVGVELAETPYVAFSDDDSWWEPGALERAAAVLGAHPRLGLVAAAVLVGDAARPDPVNELLAGGLPAGPGPVPGPRVLGFLACAAVVRRAAFRQVGGFSDLLFFCGEEALLAQDLTAAGWECRHLPEVRAHHHPSRHRPPGGWRRRLERRNTVLTAWLRRPLRRATAETLGLARDAAADRDARRALAGALRRLPAAVLDRRPLPRPVERDLRLLEAR</sequence>
<accession>A0A368T788</accession>
<protein>
    <submittedName>
        <fullName evidence="6">Glycosyl transferase</fullName>
    </submittedName>
</protein>
<dbReference type="InterPro" id="IPR029044">
    <property type="entry name" value="Nucleotide-diphossugar_trans"/>
</dbReference>
<reference evidence="6 7" key="1">
    <citation type="submission" date="2018-04" db="EMBL/GenBank/DDBJ databases">
        <title>Novel actinobacteria from marine sediment.</title>
        <authorList>
            <person name="Ng Z.Y."/>
            <person name="Tan G.Y.A."/>
        </authorList>
    </citation>
    <scope>NUCLEOTIDE SEQUENCE [LARGE SCALE GENOMIC DNA]</scope>
    <source>
        <strain evidence="6 7">TPS81</strain>
    </source>
</reference>
<evidence type="ECO:0000313" key="6">
    <source>
        <dbReference type="EMBL" id="RCV59486.1"/>
    </source>
</evidence>
<organism evidence="6 7">
    <name type="scientific">Marinitenerispora sediminis</name>
    <dbReference type="NCBI Taxonomy" id="1931232"/>
    <lineage>
        <taxon>Bacteria</taxon>
        <taxon>Bacillati</taxon>
        <taxon>Actinomycetota</taxon>
        <taxon>Actinomycetes</taxon>
        <taxon>Streptosporangiales</taxon>
        <taxon>Nocardiopsidaceae</taxon>
        <taxon>Marinitenerispora</taxon>
    </lineage>
</organism>
<dbReference type="InterPro" id="IPR001173">
    <property type="entry name" value="Glyco_trans_2-like"/>
</dbReference>
<evidence type="ECO:0000256" key="4">
    <source>
        <dbReference type="SAM" id="MobiDB-lite"/>
    </source>
</evidence>